<reference evidence="1 2" key="1">
    <citation type="submission" date="2020-02" db="EMBL/GenBank/DDBJ databases">
        <title>Acidophilic actinobacteria isolated from forest soil.</title>
        <authorList>
            <person name="Golinska P."/>
        </authorList>
    </citation>
    <scope>NUCLEOTIDE SEQUENCE [LARGE SCALE GENOMIC DNA]</scope>
    <source>
        <strain evidence="1 2">NL8</strain>
    </source>
</reference>
<gene>
    <name evidence="1" type="ORF">KGQ19_04770</name>
</gene>
<evidence type="ECO:0000313" key="2">
    <source>
        <dbReference type="Proteomes" id="UP000730482"/>
    </source>
</evidence>
<accession>A0ABS5KJQ0</accession>
<sequence>MGDTLIGAGLIAILTYGIVRSFAVTAEPAARQIARAVRAAAAAIVSRAGGGRAPSHPESASKEQPD</sequence>
<protein>
    <submittedName>
        <fullName evidence="1">Uncharacterized protein</fullName>
    </submittedName>
</protein>
<organism evidence="1 2">
    <name type="scientific">Catenulispora pinistramenti</name>
    <dbReference type="NCBI Taxonomy" id="2705254"/>
    <lineage>
        <taxon>Bacteria</taxon>
        <taxon>Bacillati</taxon>
        <taxon>Actinomycetota</taxon>
        <taxon>Actinomycetes</taxon>
        <taxon>Catenulisporales</taxon>
        <taxon>Catenulisporaceae</taxon>
        <taxon>Catenulispora</taxon>
    </lineage>
</organism>
<dbReference type="Proteomes" id="UP000730482">
    <property type="component" value="Unassembled WGS sequence"/>
</dbReference>
<evidence type="ECO:0000313" key="1">
    <source>
        <dbReference type="EMBL" id="MBS2546175.1"/>
    </source>
</evidence>
<name>A0ABS5KJQ0_9ACTN</name>
<proteinExistence type="predicted"/>
<comment type="caution">
    <text evidence="1">The sequence shown here is derived from an EMBL/GenBank/DDBJ whole genome shotgun (WGS) entry which is preliminary data.</text>
</comment>
<keyword evidence="2" id="KW-1185">Reference proteome</keyword>
<dbReference type="RefSeq" id="WP_212007826.1">
    <property type="nucleotide sequence ID" value="NZ_JAAFYZ010000010.1"/>
</dbReference>
<dbReference type="EMBL" id="JAAFYZ010000010">
    <property type="protein sequence ID" value="MBS2546175.1"/>
    <property type="molecule type" value="Genomic_DNA"/>
</dbReference>